<dbReference type="EMBL" id="CALNXI010000419">
    <property type="protein sequence ID" value="CAH3026733.1"/>
    <property type="molecule type" value="Genomic_DNA"/>
</dbReference>
<accession>A0ABN8MAQ3</accession>
<proteinExistence type="predicted"/>
<sequence>MCHQLCLNPVYNVDRPSVIMAPVSNRNYQESNVIHTPVQFETVKESDKPYSNIQGKEYANNVEVISDDEEERFFRFDLDGQKAKFKLTKREWELIDIKEFPSGGRLLGGAWTTIFKRGIRNSNPWCSLRFKNNHVRAANSRKMNSAPFFRGAGECKREECNMKLKLTIQEEKGKFVMVTYTGNVCHKVSLRNDDEVKPKDSK</sequence>
<name>A0ABN8MAQ3_9CNID</name>
<reference evidence="1 2" key="1">
    <citation type="submission" date="2022-05" db="EMBL/GenBank/DDBJ databases">
        <authorList>
            <consortium name="Genoscope - CEA"/>
            <person name="William W."/>
        </authorList>
    </citation>
    <scope>NUCLEOTIDE SEQUENCE [LARGE SCALE GENOMIC DNA]</scope>
</reference>
<keyword evidence="2" id="KW-1185">Reference proteome</keyword>
<protein>
    <submittedName>
        <fullName evidence="1">Uncharacterized protein</fullName>
    </submittedName>
</protein>
<organism evidence="1 2">
    <name type="scientific">Porites evermanni</name>
    <dbReference type="NCBI Taxonomy" id="104178"/>
    <lineage>
        <taxon>Eukaryota</taxon>
        <taxon>Metazoa</taxon>
        <taxon>Cnidaria</taxon>
        <taxon>Anthozoa</taxon>
        <taxon>Hexacorallia</taxon>
        <taxon>Scleractinia</taxon>
        <taxon>Fungiina</taxon>
        <taxon>Poritidae</taxon>
        <taxon>Porites</taxon>
    </lineage>
</organism>
<comment type="caution">
    <text evidence="1">The sequence shown here is derived from an EMBL/GenBank/DDBJ whole genome shotgun (WGS) entry which is preliminary data.</text>
</comment>
<evidence type="ECO:0000313" key="2">
    <source>
        <dbReference type="Proteomes" id="UP001159427"/>
    </source>
</evidence>
<gene>
    <name evidence="1" type="ORF">PEVE_00029770</name>
</gene>
<evidence type="ECO:0000313" key="1">
    <source>
        <dbReference type="EMBL" id="CAH3026733.1"/>
    </source>
</evidence>
<dbReference type="Proteomes" id="UP001159427">
    <property type="component" value="Unassembled WGS sequence"/>
</dbReference>